<dbReference type="InterPro" id="IPR007201">
    <property type="entry name" value="Mei2-like_Rrm_C"/>
</dbReference>
<accession>A0ABC8TVY4</accession>
<dbReference type="InterPro" id="IPR035979">
    <property type="entry name" value="RBD_domain_sf"/>
</dbReference>
<organism evidence="3 4">
    <name type="scientific">Ilex paraguariensis</name>
    <name type="common">yerba mate</name>
    <dbReference type="NCBI Taxonomy" id="185542"/>
    <lineage>
        <taxon>Eukaryota</taxon>
        <taxon>Viridiplantae</taxon>
        <taxon>Streptophyta</taxon>
        <taxon>Embryophyta</taxon>
        <taxon>Tracheophyta</taxon>
        <taxon>Spermatophyta</taxon>
        <taxon>Magnoliopsida</taxon>
        <taxon>eudicotyledons</taxon>
        <taxon>Gunneridae</taxon>
        <taxon>Pentapetalae</taxon>
        <taxon>asterids</taxon>
        <taxon>campanulids</taxon>
        <taxon>Aquifoliales</taxon>
        <taxon>Aquifoliaceae</taxon>
        <taxon>Ilex</taxon>
    </lineage>
</organism>
<keyword evidence="4" id="KW-1185">Reference proteome</keyword>
<dbReference type="AlphaFoldDB" id="A0ABC8TVY4"/>
<dbReference type="EMBL" id="CAUOFW020005835">
    <property type="protein sequence ID" value="CAK9171715.1"/>
    <property type="molecule type" value="Genomic_DNA"/>
</dbReference>
<dbReference type="Pfam" id="PF04059">
    <property type="entry name" value="RRM_2"/>
    <property type="match status" value="1"/>
</dbReference>
<comment type="caution">
    <text evidence="3">The sequence shown here is derived from an EMBL/GenBank/DDBJ whole genome shotgun (WGS) entry which is preliminary data.</text>
</comment>
<feature type="region of interest" description="Disordered" evidence="1">
    <location>
        <begin position="1"/>
        <end position="70"/>
    </location>
</feature>
<gene>
    <name evidence="3" type="ORF">ILEXP_LOCUS41313</name>
</gene>
<evidence type="ECO:0000259" key="2">
    <source>
        <dbReference type="Pfam" id="PF04059"/>
    </source>
</evidence>
<feature type="compositionally biased region" description="Pro residues" evidence="1">
    <location>
        <begin position="42"/>
        <end position="62"/>
    </location>
</feature>
<feature type="region of interest" description="Disordered" evidence="1">
    <location>
        <begin position="223"/>
        <end position="247"/>
    </location>
</feature>
<sequence>MCRESTAMASPSIPKPLDPNARPWYPARAEKFHPLPLQNFDSPPPSTPPLSLLPPPPPPPQFSNPVQTKEPSLLSPSILYQQALVSHILHPPIQPAVGFPLPLPVVFYGSSPQTFPGLDFYPEVSYNIHNIQLPQQFCRSHAQKTHRYPDGVDRGVEVNGSSGEKVMETAKAGEKIEGLRSCFGREKRDVKFVPLRSRVIRGHSMEFGEKIRRLEWQPRKTKFDQGGVGGTVPSFPPSPTPSPADDSNCENTTVMIKNIPNQFRKDNNLGYAFVNFTSFHGARKFREILHNHKWGAVRSSKGVYESKKICEIRWARIQGKDELVRRFQNSSFACSTREYLPVVLSPPRNGSSPNTLPITVDAPIWGELETWVLLGIWFVVV</sequence>
<evidence type="ECO:0000256" key="1">
    <source>
        <dbReference type="SAM" id="MobiDB-lite"/>
    </source>
</evidence>
<dbReference type="SUPFAM" id="SSF54928">
    <property type="entry name" value="RNA-binding domain, RBD"/>
    <property type="match status" value="1"/>
</dbReference>
<name>A0ABC8TVY4_9AQUA</name>
<dbReference type="Proteomes" id="UP001642360">
    <property type="component" value="Unassembled WGS sequence"/>
</dbReference>
<feature type="domain" description="Mei2-like C-terminal RNA recognition motif" evidence="2">
    <location>
        <begin position="263"/>
        <end position="328"/>
    </location>
</feature>
<protein>
    <recommendedName>
        <fullName evidence="2">Mei2-like C-terminal RNA recognition motif domain-containing protein</fullName>
    </recommendedName>
</protein>
<evidence type="ECO:0000313" key="3">
    <source>
        <dbReference type="EMBL" id="CAK9171715.1"/>
    </source>
</evidence>
<proteinExistence type="predicted"/>
<reference evidence="3 4" key="1">
    <citation type="submission" date="2024-02" db="EMBL/GenBank/DDBJ databases">
        <authorList>
            <person name="Vignale AGUSTIN F."/>
            <person name="Sosa J E."/>
            <person name="Modenutti C."/>
        </authorList>
    </citation>
    <scope>NUCLEOTIDE SEQUENCE [LARGE SCALE GENOMIC DNA]</scope>
</reference>
<evidence type="ECO:0000313" key="4">
    <source>
        <dbReference type="Proteomes" id="UP001642360"/>
    </source>
</evidence>